<evidence type="ECO:0000313" key="3">
    <source>
        <dbReference type="Proteomes" id="UP000253410"/>
    </source>
</evidence>
<evidence type="ECO:0000313" key="2">
    <source>
        <dbReference type="EMBL" id="RBL91987.1"/>
    </source>
</evidence>
<dbReference type="EMBL" id="QFFJ01000001">
    <property type="protein sequence ID" value="RBL91987.1"/>
    <property type="molecule type" value="Genomic_DNA"/>
</dbReference>
<dbReference type="InterPro" id="IPR022385">
    <property type="entry name" value="Rhs_assc_core"/>
</dbReference>
<dbReference type="Gene3D" id="2.180.10.10">
    <property type="entry name" value="RHS repeat-associated core"/>
    <property type="match status" value="2"/>
</dbReference>
<dbReference type="OrthoDB" id="976756at2"/>
<accession>A0A365Y072</accession>
<dbReference type="InterPro" id="IPR045619">
    <property type="entry name" value="DUF6443"/>
</dbReference>
<protein>
    <recommendedName>
        <fullName evidence="1">DUF6443 domain-containing protein</fullName>
    </recommendedName>
</protein>
<dbReference type="NCBIfam" id="TIGR03696">
    <property type="entry name" value="Rhs_assc_core"/>
    <property type="match status" value="1"/>
</dbReference>
<organism evidence="2 3">
    <name type="scientific">Chitinophaga flava</name>
    <dbReference type="NCBI Taxonomy" id="2259036"/>
    <lineage>
        <taxon>Bacteria</taxon>
        <taxon>Pseudomonadati</taxon>
        <taxon>Bacteroidota</taxon>
        <taxon>Chitinophagia</taxon>
        <taxon>Chitinophagales</taxon>
        <taxon>Chitinophagaceae</taxon>
        <taxon>Chitinophaga</taxon>
    </lineage>
</organism>
<feature type="domain" description="DUF6443" evidence="1">
    <location>
        <begin position="94"/>
        <end position="217"/>
    </location>
</feature>
<dbReference type="Proteomes" id="UP000253410">
    <property type="component" value="Unassembled WGS sequence"/>
</dbReference>
<evidence type="ECO:0000259" key="1">
    <source>
        <dbReference type="Pfam" id="PF20041"/>
    </source>
</evidence>
<keyword evidence="3" id="KW-1185">Reference proteome</keyword>
<comment type="caution">
    <text evidence="2">The sequence shown here is derived from an EMBL/GenBank/DDBJ whole genome shotgun (WGS) entry which is preliminary data.</text>
</comment>
<proteinExistence type="predicted"/>
<dbReference type="PANTHER" id="PTHR32305:SF15">
    <property type="entry name" value="PROTEIN RHSA-RELATED"/>
    <property type="match status" value="1"/>
</dbReference>
<gene>
    <name evidence="2" type="ORF">DF182_05150</name>
</gene>
<dbReference type="Pfam" id="PF20041">
    <property type="entry name" value="DUF6443"/>
    <property type="match status" value="1"/>
</dbReference>
<dbReference type="PANTHER" id="PTHR32305">
    <property type="match status" value="1"/>
</dbReference>
<sequence>MSFRMAAFQIYMICILHHPVCKPVRSLSGSSSMKSIFIPVAITLLSTTTFVRGQNKPNGVTTPAAATPDTLPRSFDNTTAVSLERIYTPVKPITSPVAITMQSSVNDVRIATTYTDGMGRPLQTILNKLSPGQKDLVYMNTYDAMGRESQKFLPYAASGDDGLFKQNVYQEAKQANETLFPGEQVHYGKSYYDRSPLEMVMKATAPGNSWEGSQRGTFITQRTNTVADSVRRWAITSPDISAIPISSGIYGADQLLVQTETNEQNQVTVKYIDQKGRVILFRRKVTATAGPGHIGWQSTYMIYDEVNNLRFTISPKAVVQIMGNWLLDSDTLRNELCFQYQLDDKKRIVAMVTPGAGLTEMVYDSRGRIVYSRKANLKDKGWQVNYYDGLDRQIKTGFYNQAKTRAQLQQAMDDLGGSALQENKVLSQTDDMTVSSRDISINTYKAGKSITFVDGFETSPGDNMDAFIDPESTNGTYSDIVVKNPAPPEDNVEWLSYAFYDDYSWSGASSFQGSYTSRLTDGGNPNADMDFNAAAVRGKMTGTKTRVLGTDQWLTTTVYYNARGRAIQTIADNVTGGKDISTNLYDFNGKMLSNYLAHSNPRSVLTPTTSMLSVVKYDHAGRIMEIRKRPNDNAAMERVIVQQEYNSMGMLRKKTLGIQSDGSTLDSLVYDYNIRGWLTGINKNYVNTDNSGMNKFGEILSYDIGFDVPQYGGNIAGIRWKGWNDKVARAYGYTYDNLNQLVNADFNQQNTPGAAWTKDKADFTVSGLEYDPNGNITAMSQLGLKGNTIAPVDKLTYSYTATSNKLQGVIDAANDVNSALGDFKDANGTNPIDYDYDASGNMTKDLNKNITSITYNILNRPELITVAGKGTVRYFYDASGQKVRKTVTDNSKSVPVITTTDYAGGIIYKNDSLQFIGNEEGRIRAIYKSGTPVSLVYDYFERDHQGNVRIVMTEQTDVQLYAATMETSAAPVENALFSNIDASRVAKPAGYPEDNTTAKNAFVARLNGRSGGQKVGPSLVLKVTAGDTVQIMTKAFYKSGGPQQQKAGAMPEEMLTALVNNFNGPGGTPDIHTGTESSNSPFGSKFTSKDYERLVNEAPGKDPDAANRPRAYLNYVLFDDQFNMVDANSGVKQVKEEADQLQTLGTDKMPITKSGFLYVYTSNESQQDVYFDNLMLGVSLGPVIEETHYYPFGVQMAGISSDASSPALKNSFRYDGGAEWESELDVNQYSTFYRKYDPQIGRFLGVDILAGSVSDFSPYNYALNNPVLLNDPLGDEVTVRQIIDNMLDNPGFSHGGSWTPTGGYEAFGNETTEFTQGAMLISQFNLWGSYGFASNYTQAAIGFNQGQADKGSNERVSTSVYFLAGIKVVLGNNASYYVAGIQVGWEMSKAMTMININQMLMVQGWANTAGGWGQNGAYTAETFLGSSGGDKANKVAGSTATALGIQESMMKLAATTSGLEEAEFFGKRGFPMYKGLGFVGRGAFVLQLGVSVVQIRQQLKRTDVDATTGDKTWHISKAALDAAVCAATIWGGPVGIGIGAVYFVVDQAGGFNWAHDKIMGKH</sequence>
<reference evidence="2 3" key="1">
    <citation type="submission" date="2018-05" db="EMBL/GenBank/DDBJ databases">
        <title>Chitinophaga sp. K3CV102501T nov., isolated from isolated from a monsoon evergreen broad-leaved forest soil.</title>
        <authorList>
            <person name="Lv Y."/>
        </authorList>
    </citation>
    <scope>NUCLEOTIDE SEQUENCE [LARGE SCALE GENOMIC DNA]</scope>
    <source>
        <strain evidence="2 3">GDMCC 1.1325</strain>
    </source>
</reference>
<dbReference type="InterPro" id="IPR050708">
    <property type="entry name" value="T6SS_VgrG/RHS"/>
</dbReference>
<name>A0A365Y072_9BACT</name>